<name>A0A5S6QAG5_TRIMR</name>
<dbReference type="SUPFAM" id="SSF50978">
    <property type="entry name" value="WD40 repeat-like"/>
    <property type="match status" value="1"/>
</dbReference>
<dbReference type="GO" id="GO:0006406">
    <property type="term" value="P:mRNA export from nucleus"/>
    <property type="evidence" value="ECO:0007669"/>
    <property type="project" value="InterPro"/>
</dbReference>
<evidence type="ECO:0000256" key="3">
    <source>
        <dbReference type="ARBA" id="ARBA00046343"/>
    </source>
</evidence>
<dbReference type="InterPro" id="IPR036322">
    <property type="entry name" value="WD40_repeat_dom_sf"/>
</dbReference>
<dbReference type="InterPro" id="IPR040132">
    <property type="entry name" value="Tex1/THOC3"/>
</dbReference>
<dbReference type="GO" id="GO:0000445">
    <property type="term" value="C:THO complex part of transcription export complex"/>
    <property type="evidence" value="ECO:0007669"/>
    <property type="project" value="TreeGrafter"/>
</dbReference>
<evidence type="ECO:0000256" key="5">
    <source>
        <dbReference type="SAM" id="MobiDB-lite"/>
    </source>
</evidence>
<evidence type="ECO:0000313" key="7">
    <source>
        <dbReference type="WBParaSite" id="TMUE_1000004085.1"/>
    </source>
</evidence>
<keyword evidence="6" id="KW-1185">Reference proteome</keyword>
<evidence type="ECO:0000313" key="6">
    <source>
        <dbReference type="Proteomes" id="UP000046395"/>
    </source>
</evidence>
<comment type="similarity">
    <text evidence="3">Belongs to the THOC3 family.</text>
</comment>
<evidence type="ECO:0000256" key="1">
    <source>
        <dbReference type="ARBA" id="ARBA00022574"/>
    </source>
</evidence>
<evidence type="ECO:0000256" key="2">
    <source>
        <dbReference type="ARBA" id="ARBA00022737"/>
    </source>
</evidence>
<dbReference type="PROSITE" id="PS50082">
    <property type="entry name" value="WD_REPEATS_2"/>
    <property type="match status" value="2"/>
</dbReference>
<dbReference type="AlphaFoldDB" id="A0A5S6QAG5"/>
<protein>
    <submittedName>
        <fullName evidence="7">WD_REPEATS_REGION domain-containing protein</fullName>
    </submittedName>
</protein>
<dbReference type="InterPro" id="IPR001680">
    <property type="entry name" value="WD40_rpt"/>
</dbReference>
<dbReference type="PANTHER" id="PTHR22839:SF0">
    <property type="entry name" value="THO COMPLEX SUBUNIT 3"/>
    <property type="match status" value="1"/>
</dbReference>
<proteinExistence type="inferred from homology"/>
<dbReference type="PANTHER" id="PTHR22839">
    <property type="entry name" value="THO COMPLEX SUBUNIT 3 THO3"/>
    <property type="match status" value="1"/>
</dbReference>
<accession>A0A5S6QAG5</accession>
<dbReference type="InterPro" id="IPR015943">
    <property type="entry name" value="WD40/YVTN_repeat-like_dom_sf"/>
</dbReference>
<keyword evidence="2" id="KW-0677">Repeat</keyword>
<reference evidence="7" key="1">
    <citation type="submission" date="2019-12" db="UniProtKB">
        <authorList>
            <consortium name="WormBaseParasite"/>
        </authorList>
    </citation>
    <scope>IDENTIFICATION</scope>
</reference>
<evidence type="ECO:0000256" key="4">
    <source>
        <dbReference type="PROSITE-ProRule" id="PRU00221"/>
    </source>
</evidence>
<dbReference type="Pfam" id="PF00400">
    <property type="entry name" value="WD40"/>
    <property type="match status" value="3"/>
</dbReference>
<dbReference type="Gene3D" id="2.130.10.10">
    <property type="entry name" value="YVTN repeat-like/Quinoprotein amine dehydrogenase"/>
    <property type="match status" value="2"/>
</dbReference>
<dbReference type="SMART" id="SM00320">
    <property type="entry name" value="WD40"/>
    <property type="match status" value="5"/>
</dbReference>
<sequence>MPSVSSSQSKNGSDLKNNKKMFANRVLVPALDVDDSEILSMRWNRVGFHLAVALHANIVKVYNFAESKLLLYETCRGHTQPVTDLSWHPFHPNLMATCSLDKTIRILDSRAQKWAACAIMESENVCVKWSPDGSTLGIGSKDNFVTFFDGRNWKRLTRHMVCEDLNLVTWNKDGTLFFCSNAFGELAVYKWPSMTTDMTVLAHCGAVTGLEFDHTGHMFATTGEDGALGIWDARSIICSKTLCWFKDQIQGLSISHDGKLIATFTDSMKLDIIHVKSGISVFEMPTSYRITAVAWHPELYLLAIAGYCRRSRNNYKDIQQCSVIQTLTLSQTPVAAETAAETAPAETAEEAAAEPTPPPQTTTQATQWFGAELAGFCFVISCTLLKGKGDGIGFTLTTERCRTFAVEESCVEMVDENKRNDRIAA</sequence>
<keyword evidence="1 4" id="KW-0853">WD repeat</keyword>
<dbReference type="Proteomes" id="UP000046395">
    <property type="component" value="Unassembled WGS sequence"/>
</dbReference>
<feature type="repeat" description="WD" evidence="4">
    <location>
        <begin position="200"/>
        <end position="235"/>
    </location>
</feature>
<dbReference type="WBParaSite" id="TMUE_1000004085.1">
    <property type="protein sequence ID" value="TMUE_1000004085.1"/>
    <property type="gene ID" value="WBGene00290968"/>
</dbReference>
<feature type="repeat" description="WD" evidence="4">
    <location>
        <begin position="75"/>
        <end position="108"/>
    </location>
</feature>
<feature type="region of interest" description="Disordered" evidence="5">
    <location>
        <begin position="338"/>
        <end position="363"/>
    </location>
</feature>
<dbReference type="STRING" id="70415.A0A5S6QAG5"/>
<dbReference type="PROSITE" id="PS50294">
    <property type="entry name" value="WD_REPEATS_REGION"/>
    <property type="match status" value="1"/>
</dbReference>
<organism evidence="6 7">
    <name type="scientific">Trichuris muris</name>
    <name type="common">Mouse whipworm</name>
    <dbReference type="NCBI Taxonomy" id="70415"/>
    <lineage>
        <taxon>Eukaryota</taxon>
        <taxon>Metazoa</taxon>
        <taxon>Ecdysozoa</taxon>
        <taxon>Nematoda</taxon>
        <taxon>Enoplea</taxon>
        <taxon>Dorylaimia</taxon>
        <taxon>Trichinellida</taxon>
        <taxon>Trichuridae</taxon>
        <taxon>Trichuris</taxon>
    </lineage>
</organism>